<evidence type="ECO:0000256" key="6">
    <source>
        <dbReference type="ARBA" id="ARBA00022490"/>
    </source>
</evidence>
<evidence type="ECO:0000256" key="3">
    <source>
        <dbReference type="ARBA" id="ARBA00004669"/>
    </source>
</evidence>
<evidence type="ECO:0000313" key="17">
    <source>
        <dbReference type="EMBL" id="EAT15281.1"/>
    </source>
</evidence>
<evidence type="ECO:0000256" key="8">
    <source>
        <dbReference type="ARBA" id="ARBA00022679"/>
    </source>
</evidence>
<name>Q1JYC5_DESA6</name>
<keyword evidence="12 15" id="KW-0460">Magnesium</keyword>
<evidence type="ECO:0000256" key="7">
    <source>
        <dbReference type="ARBA" id="ARBA00022676"/>
    </source>
</evidence>
<keyword evidence="11 15" id="KW-0547">Nucleotide-binding</keyword>
<gene>
    <name evidence="17" type="ORF">Dace_1250</name>
</gene>
<evidence type="ECO:0000256" key="5">
    <source>
        <dbReference type="ARBA" id="ARBA00011895"/>
    </source>
</evidence>
<evidence type="ECO:0000256" key="9">
    <source>
        <dbReference type="ARBA" id="ARBA00022723"/>
    </source>
</evidence>
<dbReference type="PANTHER" id="PTHR43340:SF1">
    <property type="entry name" value="HYPOXANTHINE PHOSPHORIBOSYLTRANSFERASE"/>
    <property type="match status" value="1"/>
</dbReference>
<evidence type="ECO:0000256" key="14">
    <source>
        <dbReference type="ARBA" id="ARBA00049402"/>
    </source>
</evidence>
<evidence type="ECO:0000256" key="4">
    <source>
        <dbReference type="ARBA" id="ARBA00008391"/>
    </source>
</evidence>
<dbReference type="PANTHER" id="PTHR43340">
    <property type="entry name" value="HYPOXANTHINE-GUANINE PHOSPHORIBOSYLTRANSFERASE"/>
    <property type="match status" value="1"/>
</dbReference>
<comment type="catalytic activity">
    <reaction evidence="13">
        <text>GMP + diphosphate = guanine + 5-phospho-alpha-D-ribose 1-diphosphate</text>
        <dbReference type="Rhea" id="RHEA:25424"/>
        <dbReference type="ChEBI" id="CHEBI:16235"/>
        <dbReference type="ChEBI" id="CHEBI:33019"/>
        <dbReference type="ChEBI" id="CHEBI:58017"/>
        <dbReference type="ChEBI" id="CHEBI:58115"/>
        <dbReference type="EC" id="2.4.2.8"/>
    </reaction>
    <physiologicalReaction direction="right-to-left" evidence="13">
        <dbReference type="Rhea" id="RHEA:25426"/>
    </physiologicalReaction>
</comment>
<dbReference type="GO" id="GO:0032263">
    <property type="term" value="P:GMP salvage"/>
    <property type="evidence" value="ECO:0007669"/>
    <property type="project" value="TreeGrafter"/>
</dbReference>
<dbReference type="EMBL" id="AAEW02000012">
    <property type="protein sequence ID" value="EAT15281.1"/>
    <property type="molecule type" value="Genomic_DNA"/>
</dbReference>
<dbReference type="GO" id="GO:0000287">
    <property type="term" value="F:magnesium ion binding"/>
    <property type="evidence" value="ECO:0007669"/>
    <property type="project" value="TreeGrafter"/>
</dbReference>
<organism evidence="17 18">
    <name type="scientific">Desulfuromonas acetoxidans (strain DSM 684 / 11070)</name>
    <dbReference type="NCBI Taxonomy" id="281689"/>
    <lineage>
        <taxon>Bacteria</taxon>
        <taxon>Pseudomonadati</taxon>
        <taxon>Thermodesulfobacteriota</taxon>
        <taxon>Desulfuromonadia</taxon>
        <taxon>Desulfuromonadales</taxon>
        <taxon>Desulfuromonadaceae</taxon>
        <taxon>Desulfuromonas</taxon>
    </lineage>
</organism>
<comment type="pathway">
    <text evidence="3 15">Purine metabolism; IMP biosynthesis via salvage pathway; IMP from hypoxanthine: step 1/1.</text>
</comment>
<keyword evidence="10 15" id="KW-0660">Purine salvage</keyword>
<evidence type="ECO:0000259" key="16">
    <source>
        <dbReference type="Pfam" id="PF00156"/>
    </source>
</evidence>
<comment type="similarity">
    <text evidence="4 15">Belongs to the purine/pyrimidine phosphoribosyltransferase family.</text>
</comment>
<dbReference type="OrthoDB" id="9802824at2"/>
<dbReference type="EC" id="2.4.2.8" evidence="5 15"/>
<dbReference type="GO" id="GO:0032264">
    <property type="term" value="P:IMP salvage"/>
    <property type="evidence" value="ECO:0007669"/>
    <property type="project" value="UniProtKB-UniPathway"/>
</dbReference>
<keyword evidence="8 15" id="KW-0808">Transferase</keyword>
<evidence type="ECO:0000256" key="1">
    <source>
        <dbReference type="ARBA" id="ARBA00001946"/>
    </source>
</evidence>
<comment type="catalytic activity">
    <reaction evidence="14">
        <text>IMP + diphosphate = hypoxanthine + 5-phospho-alpha-D-ribose 1-diphosphate</text>
        <dbReference type="Rhea" id="RHEA:17973"/>
        <dbReference type="ChEBI" id="CHEBI:17368"/>
        <dbReference type="ChEBI" id="CHEBI:33019"/>
        <dbReference type="ChEBI" id="CHEBI:58017"/>
        <dbReference type="ChEBI" id="CHEBI:58053"/>
        <dbReference type="EC" id="2.4.2.8"/>
    </reaction>
    <physiologicalReaction direction="right-to-left" evidence="14">
        <dbReference type="Rhea" id="RHEA:17975"/>
    </physiologicalReaction>
</comment>
<sequence length="178" mass="20055">MKLLYAQEEIARHVKELGAQISRDYQDQELILLVVLKGSMLFAADLCREITAPVTLEFIRVSSYGSGTTSSGEIDFKVPLQCDIAGKHVLIVEDIIDTGLTLKVLHAYLRNQQPQSLKCCTLIDKKKYRQVDFEADYVGITMEDGFIIGYGLDYNERFRNLAGIYLLDPTNLPFQGEA</sequence>
<keyword evidence="7 15" id="KW-0328">Glycosyltransferase</keyword>
<dbReference type="GO" id="GO:0004422">
    <property type="term" value="F:hypoxanthine phosphoribosyltransferase activity"/>
    <property type="evidence" value="ECO:0007669"/>
    <property type="project" value="InterPro"/>
</dbReference>
<feature type="domain" description="Phosphoribosyltransferase" evidence="16">
    <location>
        <begin position="4"/>
        <end position="154"/>
    </location>
</feature>
<evidence type="ECO:0000256" key="13">
    <source>
        <dbReference type="ARBA" id="ARBA00048811"/>
    </source>
</evidence>
<dbReference type="RefSeq" id="WP_006001242.1">
    <property type="nucleotide sequence ID" value="NZ_AAEW02000012.1"/>
</dbReference>
<proteinExistence type="inferred from homology"/>
<evidence type="ECO:0000256" key="2">
    <source>
        <dbReference type="ARBA" id="ARBA00004496"/>
    </source>
</evidence>
<comment type="cofactor">
    <cofactor evidence="1 15">
        <name>Mg(2+)</name>
        <dbReference type="ChEBI" id="CHEBI:18420"/>
    </cofactor>
</comment>
<evidence type="ECO:0000256" key="11">
    <source>
        <dbReference type="ARBA" id="ARBA00022741"/>
    </source>
</evidence>
<dbReference type="InterPro" id="IPR050408">
    <property type="entry name" value="HGPRT"/>
</dbReference>
<dbReference type="SUPFAM" id="SSF53271">
    <property type="entry name" value="PRTase-like"/>
    <property type="match status" value="1"/>
</dbReference>
<protein>
    <recommendedName>
        <fullName evidence="5 15">Hypoxanthine phosphoribosyltransferase</fullName>
        <ecNumber evidence="5 15">2.4.2.8</ecNumber>
    </recommendedName>
</protein>
<dbReference type="GO" id="GO:0046100">
    <property type="term" value="P:hypoxanthine metabolic process"/>
    <property type="evidence" value="ECO:0007669"/>
    <property type="project" value="TreeGrafter"/>
</dbReference>
<dbReference type="Pfam" id="PF00156">
    <property type="entry name" value="Pribosyltran"/>
    <property type="match status" value="1"/>
</dbReference>
<accession>Q1JYC5</accession>
<dbReference type="Proteomes" id="UP000005695">
    <property type="component" value="Unassembled WGS sequence"/>
</dbReference>
<dbReference type="GO" id="GO:0052657">
    <property type="term" value="F:guanine phosphoribosyltransferase activity"/>
    <property type="evidence" value="ECO:0007669"/>
    <property type="project" value="UniProtKB-ARBA"/>
</dbReference>
<comment type="subcellular location">
    <subcellularLocation>
        <location evidence="2 15">Cytoplasm</location>
    </subcellularLocation>
</comment>
<dbReference type="GO" id="GO:0006178">
    <property type="term" value="P:guanine salvage"/>
    <property type="evidence" value="ECO:0007669"/>
    <property type="project" value="TreeGrafter"/>
</dbReference>
<reference evidence="17" key="1">
    <citation type="submission" date="2006-05" db="EMBL/GenBank/DDBJ databases">
        <title>Annotation of the draft genome assembly of Desulfuromonas acetoxidans DSM 684.</title>
        <authorList>
            <consortium name="US DOE Joint Genome Institute (JGI-ORNL)"/>
            <person name="Larimer F."/>
            <person name="Land M."/>
            <person name="Hauser L."/>
        </authorList>
    </citation>
    <scope>NUCLEOTIDE SEQUENCE [LARGE SCALE GENOMIC DNA]</scope>
    <source>
        <strain evidence="17">DSM 684</strain>
    </source>
</reference>
<keyword evidence="18" id="KW-1185">Reference proteome</keyword>
<dbReference type="GO" id="GO:0000166">
    <property type="term" value="F:nucleotide binding"/>
    <property type="evidence" value="ECO:0007669"/>
    <property type="project" value="UniProtKB-KW"/>
</dbReference>
<evidence type="ECO:0000256" key="12">
    <source>
        <dbReference type="ARBA" id="ARBA00022842"/>
    </source>
</evidence>
<dbReference type="CDD" id="cd06223">
    <property type="entry name" value="PRTases_typeI"/>
    <property type="match status" value="1"/>
</dbReference>
<dbReference type="InterPro" id="IPR005904">
    <property type="entry name" value="Hxn_phspho_trans"/>
</dbReference>
<evidence type="ECO:0000256" key="10">
    <source>
        <dbReference type="ARBA" id="ARBA00022726"/>
    </source>
</evidence>
<reference evidence="17" key="2">
    <citation type="submission" date="2006-05" db="EMBL/GenBank/DDBJ databases">
        <title>Sequencing of the draft genome and assembly of Desulfuromonas acetoxidans DSM 684.</title>
        <authorList>
            <consortium name="US DOE Joint Genome Institute (JGI-PGF)"/>
            <person name="Copeland A."/>
            <person name="Lucas S."/>
            <person name="Lapidus A."/>
            <person name="Barry K."/>
            <person name="Detter J.C."/>
            <person name="Glavina del Rio T."/>
            <person name="Hammon N."/>
            <person name="Israni S."/>
            <person name="Dalin E."/>
            <person name="Tice H."/>
            <person name="Bruce D."/>
            <person name="Pitluck S."/>
            <person name="Richardson P."/>
        </authorList>
    </citation>
    <scope>NUCLEOTIDE SEQUENCE [LARGE SCALE GENOMIC DNA]</scope>
    <source>
        <strain evidence="17">DSM 684</strain>
    </source>
</reference>
<dbReference type="NCBIfam" id="TIGR01203">
    <property type="entry name" value="HGPRTase"/>
    <property type="match status" value="1"/>
</dbReference>
<dbReference type="GO" id="GO:0006166">
    <property type="term" value="P:purine ribonucleoside salvage"/>
    <property type="evidence" value="ECO:0007669"/>
    <property type="project" value="UniProtKB-KW"/>
</dbReference>
<keyword evidence="9 15" id="KW-0479">Metal-binding</keyword>
<evidence type="ECO:0000256" key="15">
    <source>
        <dbReference type="RuleBase" id="RU364099"/>
    </source>
</evidence>
<comment type="caution">
    <text evidence="17">The sequence shown here is derived from an EMBL/GenBank/DDBJ whole genome shotgun (WGS) entry which is preliminary data.</text>
</comment>
<dbReference type="Gene3D" id="3.40.50.2020">
    <property type="match status" value="1"/>
</dbReference>
<dbReference type="GO" id="GO:0005829">
    <property type="term" value="C:cytosol"/>
    <property type="evidence" value="ECO:0007669"/>
    <property type="project" value="TreeGrafter"/>
</dbReference>
<dbReference type="FunFam" id="3.40.50.2020:FF:000006">
    <property type="entry name" value="Hypoxanthine phosphoribosyltransferase"/>
    <property type="match status" value="1"/>
</dbReference>
<keyword evidence="6 15" id="KW-0963">Cytoplasm</keyword>
<evidence type="ECO:0000313" key="18">
    <source>
        <dbReference type="Proteomes" id="UP000005695"/>
    </source>
</evidence>
<dbReference type="AlphaFoldDB" id="Q1JYC5"/>
<dbReference type="UniPathway" id="UPA00591">
    <property type="reaction ID" value="UER00648"/>
</dbReference>
<dbReference type="InterPro" id="IPR029057">
    <property type="entry name" value="PRTase-like"/>
</dbReference>
<dbReference type="InterPro" id="IPR000836">
    <property type="entry name" value="PRTase_dom"/>
</dbReference>